<organism evidence="9 10">
    <name type="scientific">Desulfobotulus pelophilus</name>
    <dbReference type="NCBI Taxonomy" id="2823377"/>
    <lineage>
        <taxon>Bacteria</taxon>
        <taxon>Pseudomonadati</taxon>
        <taxon>Thermodesulfobacteriota</taxon>
        <taxon>Desulfobacteria</taxon>
        <taxon>Desulfobacterales</taxon>
        <taxon>Desulfobacteraceae</taxon>
        <taxon>Desulfobotulus</taxon>
    </lineage>
</organism>
<sequence length="879" mass="98037">MSHLFLSVLLRRHLMWRLLLPAVLLVVLISLLLGWQRWLEIQKEQHLQAMAISEYVATYLKASMETVNLLAETASTPAFSPVTRRYLAHSDAFERILLLTDEGEVLESHPPLGPLKDYSRLLLARQQHGSPHAIHISSPYLAPLSDNITSGIFSYSVTNKLVVGELNLINLQDFISGLGQTEPGTILFITDRYGTLIAFPDRTLVDQQVNLGHLPPVAYGLQGRPEFLGIAAFQGDFYLMSAAPVLDGDWVVFTAWQARTQFFSILKPMVMLALLLISLLTITVWLLQQTLQKQVSTPIQTVARAMDTLERGNPLDHRLFSEMGHTPFYELQVLRKGFMDMAEAILQREKNLRVSEEKFRNLSDELPESIFEMGMKFELTYCNDKMLHQFGHSREEALSGMRLTDLAIAEESHLLFDYIWKIFRDEKPAPLSFTALCRNHGTFPAELHAAPVASGTSPGGLRGFIIDMTRTHQEQNLRMEMERNLFHRQKLESLGILAGGIAHDFNNILSAIQGNLELALLNEPNPVSVSKEHISLALTATLRAADLTRQMLAYSGKGKFMVLPVQLNDFLHQTMAILQTAIPKTVHTVFLPDASLPLISADPGQLQQVVMNLISNAAEAMPEGEGTLTIRTAVAFCDEECISRSRILKKPDPGHFVLLTVEDGGTGMDSESLQRLFDPFFTTKFTGRGLGLAAVLGIMQGHNGMIMVESRKGKGTVFRVYFPALLDENTHDATTPETALVSQNLSSSQNGIILVVDDEESVRSLFSDSLHFFGYESICAADGEQGLELFKNHQPHILCVILDLTMPGKDGIATLHAMRQINPDLKIILSSGYSEQEAVRNLQDKERVFFLKKPFSIHALQNILQDALTADPTDTSRNH</sequence>
<dbReference type="Gene3D" id="3.30.450.20">
    <property type="entry name" value="PAS domain"/>
    <property type="match status" value="1"/>
</dbReference>
<dbReference type="Gene3D" id="3.40.50.2300">
    <property type="match status" value="1"/>
</dbReference>
<gene>
    <name evidence="9" type="ORF">OOT00_03640</name>
</gene>
<keyword evidence="3 4" id="KW-0597">Phosphoprotein</keyword>
<evidence type="ECO:0000313" key="9">
    <source>
        <dbReference type="EMBL" id="MCW7753076.1"/>
    </source>
</evidence>
<dbReference type="SUPFAM" id="SSF47384">
    <property type="entry name" value="Homodimeric domain of signal transducing histidine kinase"/>
    <property type="match status" value="1"/>
</dbReference>
<dbReference type="InterPro" id="IPR036890">
    <property type="entry name" value="HATPase_C_sf"/>
</dbReference>
<dbReference type="InterPro" id="IPR035965">
    <property type="entry name" value="PAS-like_dom_sf"/>
</dbReference>
<dbReference type="SMART" id="SM00448">
    <property type="entry name" value="REC"/>
    <property type="match status" value="1"/>
</dbReference>
<keyword evidence="5" id="KW-1133">Transmembrane helix</keyword>
<evidence type="ECO:0000259" key="6">
    <source>
        <dbReference type="PROSITE" id="PS50109"/>
    </source>
</evidence>
<comment type="caution">
    <text evidence="9">The sequence shown here is derived from an EMBL/GenBank/DDBJ whole genome shotgun (WGS) entry which is preliminary data.</text>
</comment>
<dbReference type="InterPro" id="IPR003594">
    <property type="entry name" value="HATPase_dom"/>
</dbReference>
<dbReference type="SUPFAM" id="SSF55785">
    <property type="entry name" value="PYP-like sensor domain (PAS domain)"/>
    <property type="match status" value="1"/>
</dbReference>
<dbReference type="CDD" id="cd00082">
    <property type="entry name" value="HisKA"/>
    <property type="match status" value="1"/>
</dbReference>
<dbReference type="Pfam" id="PF00072">
    <property type="entry name" value="Response_reg"/>
    <property type="match status" value="1"/>
</dbReference>
<dbReference type="EMBL" id="JAPFPW010000002">
    <property type="protein sequence ID" value="MCW7753076.1"/>
    <property type="molecule type" value="Genomic_DNA"/>
</dbReference>
<dbReference type="PANTHER" id="PTHR43065:SF42">
    <property type="entry name" value="TWO-COMPONENT SENSOR PPRA"/>
    <property type="match status" value="1"/>
</dbReference>
<keyword evidence="5" id="KW-0472">Membrane</keyword>
<comment type="catalytic activity">
    <reaction evidence="1">
        <text>ATP + protein L-histidine = ADP + protein N-phospho-L-histidine.</text>
        <dbReference type="EC" id="2.7.13.3"/>
    </reaction>
</comment>
<dbReference type="InterPro" id="IPR001789">
    <property type="entry name" value="Sig_transdc_resp-reg_receiver"/>
</dbReference>
<name>A0ABT3N7D8_9BACT</name>
<evidence type="ECO:0000256" key="1">
    <source>
        <dbReference type="ARBA" id="ARBA00000085"/>
    </source>
</evidence>
<dbReference type="InterPro" id="IPR000014">
    <property type="entry name" value="PAS"/>
</dbReference>
<feature type="transmembrane region" description="Helical" evidence="5">
    <location>
        <begin position="14"/>
        <end position="35"/>
    </location>
</feature>
<feature type="modified residue" description="4-aspartylphosphate" evidence="4">
    <location>
        <position position="803"/>
    </location>
</feature>
<dbReference type="PRINTS" id="PR00344">
    <property type="entry name" value="BCTRLSENSOR"/>
</dbReference>
<feature type="domain" description="Histidine kinase" evidence="6">
    <location>
        <begin position="500"/>
        <end position="726"/>
    </location>
</feature>
<dbReference type="PANTHER" id="PTHR43065">
    <property type="entry name" value="SENSOR HISTIDINE KINASE"/>
    <property type="match status" value="1"/>
</dbReference>
<feature type="transmembrane region" description="Helical" evidence="5">
    <location>
        <begin position="269"/>
        <end position="287"/>
    </location>
</feature>
<keyword evidence="5" id="KW-0812">Transmembrane</keyword>
<evidence type="ECO:0000259" key="8">
    <source>
        <dbReference type="PROSITE" id="PS50112"/>
    </source>
</evidence>
<proteinExistence type="predicted"/>
<dbReference type="SMART" id="SM00388">
    <property type="entry name" value="HisKA"/>
    <property type="match status" value="1"/>
</dbReference>
<keyword evidence="10" id="KW-1185">Reference proteome</keyword>
<dbReference type="SMART" id="SM00387">
    <property type="entry name" value="HATPase_c"/>
    <property type="match status" value="1"/>
</dbReference>
<evidence type="ECO:0000256" key="4">
    <source>
        <dbReference type="PROSITE-ProRule" id="PRU00169"/>
    </source>
</evidence>
<dbReference type="InterPro" id="IPR036097">
    <property type="entry name" value="HisK_dim/P_sf"/>
</dbReference>
<dbReference type="InterPro" id="IPR011006">
    <property type="entry name" value="CheY-like_superfamily"/>
</dbReference>
<feature type="domain" description="PAS" evidence="8">
    <location>
        <begin position="355"/>
        <end position="426"/>
    </location>
</feature>
<dbReference type="NCBIfam" id="TIGR00229">
    <property type="entry name" value="sensory_box"/>
    <property type="match status" value="1"/>
</dbReference>
<dbReference type="Proteomes" id="UP001209681">
    <property type="component" value="Unassembled WGS sequence"/>
</dbReference>
<dbReference type="RefSeq" id="WP_265423930.1">
    <property type="nucleotide sequence ID" value="NZ_JAPFPW010000002.1"/>
</dbReference>
<dbReference type="SUPFAM" id="SSF55874">
    <property type="entry name" value="ATPase domain of HSP90 chaperone/DNA topoisomerase II/histidine kinase"/>
    <property type="match status" value="1"/>
</dbReference>
<evidence type="ECO:0000256" key="2">
    <source>
        <dbReference type="ARBA" id="ARBA00012438"/>
    </source>
</evidence>
<dbReference type="PROSITE" id="PS50109">
    <property type="entry name" value="HIS_KIN"/>
    <property type="match status" value="1"/>
</dbReference>
<evidence type="ECO:0000256" key="5">
    <source>
        <dbReference type="SAM" id="Phobius"/>
    </source>
</evidence>
<evidence type="ECO:0000259" key="7">
    <source>
        <dbReference type="PROSITE" id="PS50110"/>
    </source>
</evidence>
<dbReference type="InterPro" id="IPR004358">
    <property type="entry name" value="Sig_transdc_His_kin-like_C"/>
</dbReference>
<dbReference type="CDD" id="cd00130">
    <property type="entry name" value="PAS"/>
    <property type="match status" value="1"/>
</dbReference>
<dbReference type="EC" id="2.7.13.3" evidence="2"/>
<dbReference type="CDD" id="cd18774">
    <property type="entry name" value="PDC2_HK_sensor"/>
    <property type="match status" value="1"/>
</dbReference>
<evidence type="ECO:0000256" key="3">
    <source>
        <dbReference type="ARBA" id="ARBA00022553"/>
    </source>
</evidence>
<dbReference type="Gene3D" id="1.10.287.130">
    <property type="match status" value="1"/>
</dbReference>
<dbReference type="InterPro" id="IPR005467">
    <property type="entry name" value="His_kinase_dom"/>
</dbReference>
<dbReference type="InterPro" id="IPR003661">
    <property type="entry name" value="HisK_dim/P_dom"/>
</dbReference>
<dbReference type="Pfam" id="PF02518">
    <property type="entry name" value="HATPase_c"/>
    <property type="match status" value="1"/>
</dbReference>
<accession>A0ABT3N7D8</accession>
<reference evidence="9 10" key="1">
    <citation type="submission" date="2022-11" db="EMBL/GenBank/DDBJ databases">
        <title>Desulfobotulus tamanensis H1 sp. nov. - anaerobic, alkaliphilic, sulphate reducing bacterium isolated from terrestrial mud volcano.</title>
        <authorList>
            <person name="Frolova A."/>
            <person name="Merkel A.Y."/>
            <person name="Slobodkin A.I."/>
        </authorList>
    </citation>
    <scope>NUCLEOTIDE SEQUENCE [LARGE SCALE GENOMIC DNA]</scope>
    <source>
        <strain evidence="9 10">H1</strain>
    </source>
</reference>
<evidence type="ECO:0000313" key="10">
    <source>
        <dbReference type="Proteomes" id="UP001209681"/>
    </source>
</evidence>
<dbReference type="PROSITE" id="PS50112">
    <property type="entry name" value="PAS"/>
    <property type="match status" value="1"/>
</dbReference>
<dbReference type="SUPFAM" id="SSF52172">
    <property type="entry name" value="CheY-like"/>
    <property type="match status" value="1"/>
</dbReference>
<protein>
    <recommendedName>
        <fullName evidence="2">histidine kinase</fullName>
        <ecNumber evidence="2">2.7.13.3</ecNumber>
    </recommendedName>
</protein>
<dbReference type="Gene3D" id="3.30.565.10">
    <property type="entry name" value="Histidine kinase-like ATPase, C-terminal domain"/>
    <property type="match status" value="1"/>
</dbReference>
<feature type="domain" description="Response regulatory" evidence="7">
    <location>
        <begin position="752"/>
        <end position="868"/>
    </location>
</feature>
<dbReference type="PROSITE" id="PS50110">
    <property type="entry name" value="RESPONSE_REGULATORY"/>
    <property type="match status" value="1"/>
</dbReference>